<evidence type="ECO:0000313" key="3">
    <source>
        <dbReference type="EMBL" id="KAH9298897.1"/>
    </source>
</evidence>
<protein>
    <submittedName>
        <fullName evidence="3">Uncharacterized protein</fullName>
    </submittedName>
</protein>
<reference evidence="3 4" key="1">
    <citation type="journal article" date="2021" name="Nat. Plants">
        <title>The Taxus genome provides insights into paclitaxel biosynthesis.</title>
        <authorList>
            <person name="Xiong X."/>
            <person name="Gou J."/>
            <person name="Liao Q."/>
            <person name="Li Y."/>
            <person name="Zhou Q."/>
            <person name="Bi G."/>
            <person name="Li C."/>
            <person name="Du R."/>
            <person name="Wang X."/>
            <person name="Sun T."/>
            <person name="Guo L."/>
            <person name="Liang H."/>
            <person name="Lu P."/>
            <person name="Wu Y."/>
            <person name="Zhang Z."/>
            <person name="Ro D.K."/>
            <person name="Shang Y."/>
            <person name="Huang S."/>
            <person name="Yan J."/>
        </authorList>
    </citation>
    <scope>NUCLEOTIDE SEQUENCE [LARGE SCALE GENOMIC DNA]</scope>
    <source>
        <strain evidence="3">Ta-2019</strain>
    </source>
</reference>
<keyword evidence="4" id="KW-1185">Reference proteome</keyword>
<feature type="non-terminal residue" evidence="3">
    <location>
        <position position="1"/>
    </location>
</feature>
<evidence type="ECO:0000256" key="1">
    <source>
        <dbReference type="SAM" id="MobiDB-lite"/>
    </source>
</evidence>
<sequence length="114" mass="12702">ASSNTVEGGSKGKSALEISRLDDFLVLLLKNFGGDLAAMIDSNLILTDNLKNLMILSTTLAVLVVCVFFFVWRRGGSNTQNLVVQAMPLVKEEDEKDKKEKSKWFARNRDNVRP</sequence>
<dbReference type="Proteomes" id="UP000824469">
    <property type="component" value="Unassembled WGS sequence"/>
</dbReference>
<gene>
    <name evidence="3" type="ORF">KI387_030579</name>
</gene>
<organism evidence="3 4">
    <name type="scientific">Taxus chinensis</name>
    <name type="common">Chinese yew</name>
    <name type="synonym">Taxus wallichiana var. chinensis</name>
    <dbReference type="NCBI Taxonomy" id="29808"/>
    <lineage>
        <taxon>Eukaryota</taxon>
        <taxon>Viridiplantae</taxon>
        <taxon>Streptophyta</taxon>
        <taxon>Embryophyta</taxon>
        <taxon>Tracheophyta</taxon>
        <taxon>Spermatophyta</taxon>
        <taxon>Pinopsida</taxon>
        <taxon>Pinidae</taxon>
        <taxon>Conifers II</taxon>
        <taxon>Cupressales</taxon>
        <taxon>Taxaceae</taxon>
        <taxon>Taxus</taxon>
    </lineage>
</organism>
<comment type="caution">
    <text evidence="3">The sequence shown here is derived from an EMBL/GenBank/DDBJ whole genome shotgun (WGS) entry which is preliminary data.</text>
</comment>
<keyword evidence="2" id="KW-1133">Transmembrane helix</keyword>
<evidence type="ECO:0000256" key="2">
    <source>
        <dbReference type="SAM" id="Phobius"/>
    </source>
</evidence>
<feature type="region of interest" description="Disordered" evidence="1">
    <location>
        <begin position="93"/>
        <end position="114"/>
    </location>
</feature>
<dbReference type="EMBL" id="JAHRHJ020000010">
    <property type="protein sequence ID" value="KAH9298897.1"/>
    <property type="molecule type" value="Genomic_DNA"/>
</dbReference>
<feature type="transmembrane region" description="Helical" evidence="2">
    <location>
        <begin position="53"/>
        <end position="72"/>
    </location>
</feature>
<accession>A0AA38CJP4</accession>
<keyword evidence="2" id="KW-0812">Transmembrane</keyword>
<evidence type="ECO:0000313" key="4">
    <source>
        <dbReference type="Proteomes" id="UP000824469"/>
    </source>
</evidence>
<feature type="non-terminal residue" evidence="3">
    <location>
        <position position="114"/>
    </location>
</feature>
<keyword evidence="2" id="KW-0472">Membrane</keyword>
<proteinExistence type="predicted"/>
<name>A0AA38CJP4_TAXCH</name>
<dbReference type="AlphaFoldDB" id="A0AA38CJP4"/>